<dbReference type="InterPro" id="IPR011545">
    <property type="entry name" value="DEAD/DEAH_box_helicase_dom"/>
</dbReference>
<comment type="function">
    <text evidence="6">DNA-dependent ATPase and 5'-3' DNA helicase. Unwinds D-loops, R-loops, forked DNA and G-quadruplex DNA.</text>
</comment>
<evidence type="ECO:0000256" key="4">
    <source>
        <dbReference type="ARBA" id="ARBA00022840"/>
    </source>
</evidence>
<evidence type="ECO:0000259" key="7">
    <source>
        <dbReference type="PROSITE" id="PS51193"/>
    </source>
</evidence>
<dbReference type="SUPFAM" id="SSF52540">
    <property type="entry name" value="P-loop containing nucleoside triphosphate hydrolases"/>
    <property type="match status" value="1"/>
</dbReference>
<dbReference type="EC" id="5.6.2.3" evidence="6"/>
<comment type="similarity">
    <text evidence="6">Belongs to the helicase family. DinG subfamily. Type 1 sub-subfamily.</text>
</comment>
<organism evidence="8 9">
    <name type="scientific">Cellvibrio fibrivorans</name>
    <dbReference type="NCBI Taxonomy" id="126350"/>
    <lineage>
        <taxon>Bacteria</taxon>
        <taxon>Pseudomonadati</taxon>
        <taxon>Pseudomonadota</taxon>
        <taxon>Gammaproteobacteria</taxon>
        <taxon>Cellvibrionales</taxon>
        <taxon>Cellvibrionaceae</taxon>
        <taxon>Cellvibrio</taxon>
    </lineage>
</organism>
<dbReference type="PROSITE" id="PS51193">
    <property type="entry name" value="HELICASE_ATP_BIND_2"/>
    <property type="match status" value="1"/>
</dbReference>
<feature type="binding site" evidence="6">
    <location>
        <position position="224"/>
    </location>
    <ligand>
        <name>[4Fe-4S] cluster</name>
        <dbReference type="ChEBI" id="CHEBI:49883"/>
    </ligand>
</feature>
<dbReference type="Proteomes" id="UP001253595">
    <property type="component" value="Unassembled WGS sequence"/>
</dbReference>
<feature type="binding site" evidence="6">
    <location>
        <position position="138"/>
    </location>
    <ligand>
        <name>[4Fe-4S] cluster</name>
        <dbReference type="ChEBI" id="CHEBI:49883"/>
    </ligand>
</feature>
<evidence type="ECO:0000256" key="5">
    <source>
        <dbReference type="ARBA" id="ARBA00023125"/>
    </source>
</evidence>
<accession>A0ABU1UYY5</accession>
<keyword evidence="3 6" id="KW-0378">Hydrolase</keyword>
<evidence type="ECO:0000256" key="3">
    <source>
        <dbReference type="ARBA" id="ARBA00022801"/>
    </source>
</evidence>
<keyword evidence="6" id="KW-0479">Metal-binding</keyword>
<dbReference type="GO" id="GO:0003678">
    <property type="term" value="F:DNA helicase activity"/>
    <property type="evidence" value="ECO:0007669"/>
    <property type="project" value="UniProtKB-EC"/>
</dbReference>
<keyword evidence="6" id="KW-0411">Iron-sulfur</keyword>
<dbReference type="InterPro" id="IPR014013">
    <property type="entry name" value="Helic_SF1/SF2_ATP-bd_DinG/Rad3"/>
</dbReference>
<dbReference type="GO" id="GO:0016787">
    <property type="term" value="F:hydrolase activity"/>
    <property type="evidence" value="ECO:0007669"/>
    <property type="project" value="UniProtKB-KW"/>
</dbReference>
<proteinExistence type="inferred from homology"/>
<feature type="binding site" evidence="6">
    <location>
        <position position="213"/>
    </location>
    <ligand>
        <name>[4Fe-4S] cluster</name>
        <dbReference type="ChEBI" id="CHEBI:49883"/>
    </ligand>
</feature>
<dbReference type="EMBL" id="JAVDVX010000003">
    <property type="protein sequence ID" value="MDR7090298.1"/>
    <property type="molecule type" value="Genomic_DNA"/>
</dbReference>
<evidence type="ECO:0000313" key="9">
    <source>
        <dbReference type="Proteomes" id="UP001253595"/>
    </source>
</evidence>
<keyword evidence="4 6" id="KW-0067">ATP-binding</keyword>
<dbReference type="InterPro" id="IPR039000">
    <property type="entry name" value="DinG_proteobact"/>
</dbReference>
<dbReference type="InterPro" id="IPR027417">
    <property type="entry name" value="P-loop_NTPase"/>
</dbReference>
<reference evidence="8 9" key="1">
    <citation type="submission" date="2023-07" db="EMBL/GenBank/DDBJ databases">
        <title>Sorghum-associated microbial communities from plants grown in Nebraska, USA.</title>
        <authorList>
            <person name="Schachtman D."/>
        </authorList>
    </citation>
    <scope>NUCLEOTIDE SEQUENCE [LARGE SCALE GENOMIC DNA]</scope>
    <source>
        <strain evidence="8 9">BE190</strain>
    </source>
</reference>
<dbReference type="InterPro" id="IPR045028">
    <property type="entry name" value="DinG/Rad3-like"/>
</dbReference>
<keyword evidence="2 6" id="KW-0547">Nucleotide-binding</keyword>
<gene>
    <name evidence="6" type="primary">dinG</name>
    <name evidence="8" type="ORF">J2X05_002320</name>
</gene>
<evidence type="ECO:0000256" key="6">
    <source>
        <dbReference type="HAMAP-Rule" id="MF_02205"/>
    </source>
</evidence>
<dbReference type="PANTHER" id="PTHR11472:SF59">
    <property type="entry name" value="ATP-DEPENDENT DNA HELICASE DING"/>
    <property type="match status" value="1"/>
</dbReference>
<dbReference type="Pfam" id="PF13307">
    <property type="entry name" value="Helicase_C_2"/>
    <property type="match status" value="1"/>
</dbReference>
<dbReference type="NCBIfam" id="NF008729">
    <property type="entry name" value="PRK11747.1"/>
    <property type="match status" value="1"/>
</dbReference>
<comment type="catalytic activity">
    <reaction evidence="6">
        <text>ATP + H2O = ADP + phosphate + H(+)</text>
        <dbReference type="Rhea" id="RHEA:13065"/>
        <dbReference type="ChEBI" id="CHEBI:15377"/>
        <dbReference type="ChEBI" id="CHEBI:15378"/>
        <dbReference type="ChEBI" id="CHEBI:30616"/>
        <dbReference type="ChEBI" id="CHEBI:43474"/>
        <dbReference type="ChEBI" id="CHEBI:456216"/>
        <dbReference type="EC" id="5.6.2.3"/>
    </reaction>
</comment>
<name>A0ABU1UYY5_9GAMM</name>
<keyword evidence="6 8" id="KW-0347">Helicase</keyword>
<dbReference type="Gene3D" id="3.40.50.300">
    <property type="entry name" value="P-loop containing nucleotide triphosphate hydrolases"/>
    <property type="match status" value="2"/>
</dbReference>
<dbReference type="HAMAP" id="MF_02205">
    <property type="entry name" value="DinG_proteobact"/>
    <property type="match status" value="1"/>
</dbReference>
<feature type="binding site" evidence="6">
    <location>
        <position position="218"/>
    </location>
    <ligand>
        <name>[4Fe-4S] cluster</name>
        <dbReference type="ChEBI" id="CHEBI:49883"/>
    </ligand>
</feature>
<keyword evidence="5 6" id="KW-0238">DNA-binding</keyword>
<dbReference type="RefSeq" id="WP_310072505.1">
    <property type="nucleotide sequence ID" value="NZ_JAVDVX010000003.1"/>
</dbReference>
<evidence type="ECO:0000256" key="2">
    <source>
        <dbReference type="ARBA" id="ARBA00022741"/>
    </source>
</evidence>
<dbReference type="Pfam" id="PF00270">
    <property type="entry name" value="DEAD"/>
    <property type="match status" value="1"/>
</dbReference>
<keyword evidence="9" id="KW-1185">Reference proteome</keyword>
<comment type="cofactor">
    <cofactor evidence="6">
        <name>[4Fe-4S] cluster</name>
        <dbReference type="ChEBI" id="CHEBI:49883"/>
    </cofactor>
    <text evidence="6">Binds 1 [4Fe-4S] cluster.</text>
</comment>
<dbReference type="InterPro" id="IPR006555">
    <property type="entry name" value="ATP-dep_Helicase_C"/>
</dbReference>
<feature type="domain" description="Helicase ATP-binding" evidence="7">
    <location>
        <begin position="15"/>
        <end position="322"/>
    </location>
</feature>
<keyword evidence="6" id="KW-0413">Isomerase</keyword>
<comment type="caution">
    <text evidence="8">The sequence shown here is derived from an EMBL/GenBank/DDBJ whole genome shotgun (WGS) entry which is preliminary data.</text>
</comment>
<keyword evidence="6" id="KW-0408">Iron</keyword>
<sequence>MLTDALKKQIQGAYSQFLENKGLKSRYGQKLMIAEIAKTLGSIELDDENHREIVEGAGGLRTGGHICVVEAGTGTGKTIAYLLPAIVMAKALGKKLVVSTATVALQEQIVNKDLPELHRNSGLSFSFTLAKGRGRYLCLSKLDNVIAEYESGINPTRALYEDEFPSVSAQGIKLYQSMMDALAGNKWTGERDTWPQALEQNEWQIITTDHRQCTGRRCSNVSACSFFKARDSMHSVDCIVTNHDLVLADLALGGGAILPAPEDTIYVFDEGHHLPQKALNHFAHHSRMISTSKWLDQCNKSLGAMLGVISGAGNVDRYGEQLPAALIDCKQRLDQLYPVFEQLAQSIAFDDRQSHYRFNNGVVPQDLLIPCVELYKGFDRLSELLKKMCDELNEAMEDAHCPVPKIDLENHYPILGAWQARADANRDLWASFATPDTPSSVPKARWLTPVDSSGNMDLEVCSSPILAAKTLEYSLWEKACGVVITSATLTALGNFYRFQMRAGTPNDANYKVVPSPFNFQQATLEIPAATVEATNADVHTLAIIDDLPNLIDPNAGTLVLFSSRKQMLDVFEDMPEELREIILLQGDNSKQEMLVQHKKRIDDGQGSVLFGLASFAEGVDLPGKYCTHVIIAKLPFAVPDDPIEAALSEWIEARGGNAFMEITVPDASLKLIQACGRLLRTETDTGKISLLDRRIITKRYGKAILNSLPPFTHIIHK</sequence>
<evidence type="ECO:0000256" key="1">
    <source>
        <dbReference type="ARBA" id="ARBA00022485"/>
    </source>
</evidence>
<evidence type="ECO:0000313" key="8">
    <source>
        <dbReference type="EMBL" id="MDR7090298.1"/>
    </source>
</evidence>
<protein>
    <recommendedName>
        <fullName evidence="6">ATP-dependent DNA helicase DinG</fullName>
        <ecNumber evidence="6">5.6.2.3</ecNumber>
    </recommendedName>
    <alternativeName>
        <fullName evidence="6">DNA 5'-3' helicase DinG</fullName>
    </alternativeName>
</protein>
<keyword evidence="1 6" id="KW-0004">4Fe-4S</keyword>
<dbReference type="PANTHER" id="PTHR11472">
    <property type="entry name" value="DNA REPAIR DEAD HELICASE RAD3/XP-D SUBFAMILY MEMBER"/>
    <property type="match status" value="1"/>
</dbReference>
<dbReference type="SMART" id="SM00491">
    <property type="entry name" value="HELICc2"/>
    <property type="match status" value="1"/>
</dbReference>